<dbReference type="GO" id="GO:0042127">
    <property type="term" value="P:regulation of cell population proliferation"/>
    <property type="evidence" value="ECO:0007669"/>
    <property type="project" value="InterPro"/>
</dbReference>
<feature type="domain" description="PID" evidence="1">
    <location>
        <begin position="40"/>
        <end position="175"/>
    </location>
</feature>
<keyword evidence="4" id="KW-1185">Reference proteome</keyword>
<dbReference type="HOGENOM" id="CLU_1290044_0_0_1"/>
<evidence type="ECO:0000313" key="2">
    <source>
        <dbReference type="EMBL" id="ELU11471.1"/>
    </source>
</evidence>
<dbReference type="InterPro" id="IPR011993">
    <property type="entry name" value="PH-like_dom_sf"/>
</dbReference>
<organism evidence="2">
    <name type="scientific">Capitella teleta</name>
    <name type="common">Polychaete worm</name>
    <dbReference type="NCBI Taxonomy" id="283909"/>
    <lineage>
        <taxon>Eukaryota</taxon>
        <taxon>Metazoa</taxon>
        <taxon>Spiralia</taxon>
        <taxon>Lophotrochozoa</taxon>
        <taxon>Annelida</taxon>
        <taxon>Polychaeta</taxon>
        <taxon>Sedentaria</taxon>
        <taxon>Scolecida</taxon>
        <taxon>Capitellidae</taxon>
        <taxon>Capitella</taxon>
    </lineage>
</organism>
<reference evidence="4" key="1">
    <citation type="submission" date="2012-12" db="EMBL/GenBank/DDBJ databases">
        <authorList>
            <person name="Hellsten U."/>
            <person name="Grimwood J."/>
            <person name="Chapman J.A."/>
            <person name="Shapiro H."/>
            <person name="Aerts A."/>
            <person name="Otillar R.P."/>
            <person name="Terry A.Y."/>
            <person name="Boore J.L."/>
            <person name="Simakov O."/>
            <person name="Marletaz F."/>
            <person name="Cho S.-J."/>
            <person name="Edsinger-Gonzales E."/>
            <person name="Havlak P."/>
            <person name="Kuo D.-H."/>
            <person name="Larsson T."/>
            <person name="Lv J."/>
            <person name="Arendt D."/>
            <person name="Savage R."/>
            <person name="Osoegawa K."/>
            <person name="de Jong P."/>
            <person name="Lindberg D.R."/>
            <person name="Seaver E.C."/>
            <person name="Weisblat D.A."/>
            <person name="Putnam N.H."/>
            <person name="Grigoriev I.V."/>
            <person name="Rokhsar D.S."/>
        </authorList>
    </citation>
    <scope>NUCLEOTIDE SEQUENCE</scope>
    <source>
        <strain evidence="4">I ESC-2004</strain>
    </source>
</reference>
<dbReference type="PANTHER" id="PTHR16265">
    <property type="entry name" value="PTB-CONTAINING, CUBILIN AND LRP1-INTERACTING PROTEIN"/>
    <property type="match status" value="1"/>
</dbReference>
<dbReference type="STRING" id="283909.R7V538"/>
<sequence length="214" mass="24076">MFFKRQSRRACDAFAMGSGVSSDNIEHTERLVLSPIMHGYRSTYLGSVPTESANDPTETSLCVERILDACNIREKNMRGAFISFRPQHMLLHIVDSVDHVIKTRYFDLARIAVCSAGLYGGSPCIFTWNYQQETDYGFQLECHAVKVNSAKRARQLASLLGSAFHQMSHDFHAAMRSSHLFQAAFDRKEPSTDLHGDLGDDCFSDDHQLLLSHA</sequence>
<dbReference type="EnsemblMetazoa" id="CapteT193877">
    <property type="protein sequence ID" value="CapteP193877"/>
    <property type="gene ID" value="CapteG193877"/>
</dbReference>
<dbReference type="PANTHER" id="PTHR16265:SF1">
    <property type="entry name" value="PTB-CONTAINING, CUBILIN AND LRP1-INTERACTING PROTEIN"/>
    <property type="match status" value="1"/>
</dbReference>
<proteinExistence type="predicted"/>
<dbReference type="AlphaFoldDB" id="R7V538"/>
<dbReference type="InterPro" id="IPR006020">
    <property type="entry name" value="PTB/PI_dom"/>
</dbReference>
<accession>R7V538</accession>
<gene>
    <name evidence="2" type="ORF">CAPTEDRAFT_193877</name>
</gene>
<protein>
    <recommendedName>
        <fullName evidence="1">PID domain-containing protein</fullName>
    </recommendedName>
</protein>
<dbReference type="InterPro" id="IPR039112">
    <property type="entry name" value="PID1"/>
</dbReference>
<dbReference type="SUPFAM" id="SSF50729">
    <property type="entry name" value="PH domain-like"/>
    <property type="match status" value="1"/>
</dbReference>
<evidence type="ECO:0000259" key="1">
    <source>
        <dbReference type="Pfam" id="PF14719"/>
    </source>
</evidence>
<reference evidence="3" key="3">
    <citation type="submission" date="2015-06" db="UniProtKB">
        <authorList>
            <consortium name="EnsemblMetazoa"/>
        </authorList>
    </citation>
    <scope>IDENTIFICATION</scope>
</reference>
<dbReference type="EMBL" id="KB296703">
    <property type="protein sequence ID" value="ELU11471.1"/>
    <property type="molecule type" value="Genomic_DNA"/>
</dbReference>
<dbReference type="GO" id="GO:0046627">
    <property type="term" value="P:negative regulation of insulin receptor signaling pathway"/>
    <property type="evidence" value="ECO:0007669"/>
    <property type="project" value="InterPro"/>
</dbReference>
<name>R7V538_CAPTE</name>
<reference evidence="2 4" key="2">
    <citation type="journal article" date="2013" name="Nature">
        <title>Insights into bilaterian evolution from three spiralian genomes.</title>
        <authorList>
            <person name="Simakov O."/>
            <person name="Marletaz F."/>
            <person name="Cho S.J."/>
            <person name="Edsinger-Gonzales E."/>
            <person name="Havlak P."/>
            <person name="Hellsten U."/>
            <person name="Kuo D.H."/>
            <person name="Larsson T."/>
            <person name="Lv J."/>
            <person name="Arendt D."/>
            <person name="Savage R."/>
            <person name="Osoegawa K."/>
            <person name="de Jong P."/>
            <person name="Grimwood J."/>
            <person name="Chapman J.A."/>
            <person name="Shapiro H."/>
            <person name="Aerts A."/>
            <person name="Otillar R.P."/>
            <person name="Terry A.Y."/>
            <person name="Boore J.L."/>
            <person name="Grigoriev I.V."/>
            <person name="Lindberg D.R."/>
            <person name="Seaver E.C."/>
            <person name="Weisblat D.A."/>
            <person name="Putnam N.H."/>
            <person name="Rokhsar D.S."/>
        </authorList>
    </citation>
    <scope>NUCLEOTIDE SEQUENCE</scope>
    <source>
        <strain evidence="2 4">I ESC-2004</strain>
    </source>
</reference>
<evidence type="ECO:0000313" key="3">
    <source>
        <dbReference type="EnsemblMetazoa" id="CapteP193877"/>
    </source>
</evidence>
<dbReference type="Gene3D" id="2.30.29.30">
    <property type="entry name" value="Pleckstrin-homology domain (PH domain)/Phosphotyrosine-binding domain (PTB)"/>
    <property type="match status" value="1"/>
</dbReference>
<evidence type="ECO:0000313" key="4">
    <source>
        <dbReference type="Proteomes" id="UP000014760"/>
    </source>
</evidence>
<dbReference type="EMBL" id="AMQN01000869">
    <property type="status" value="NOT_ANNOTATED_CDS"/>
    <property type="molecule type" value="Genomic_DNA"/>
</dbReference>
<dbReference type="Pfam" id="PF14719">
    <property type="entry name" value="PID_2"/>
    <property type="match status" value="1"/>
</dbReference>
<dbReference type="GO" id="GO:0051881">
    <property type="term" value="P:regulation of mitochondrial membrane potential"/>
    <property type="evidence" value="ECO:0007669"/>
    <property type="project" value="InterPro"/>
</dbReference>
<dbReference type="Proteomes" id="UP000014760">
    <property type="component" value="Unassembled WGS sequence"/>
</dbReference>